<evidence type="ECO:0000256" key="5">
    <source>
        <dbReference type="SAM" id="Phobius"/>
    </source>
</evidence>
<evidence type="ECO:0000256" key="6">
    <source>
        <dbReference type="SAM" id="SignalP"/>
    </source>
</evidence>
<dbReference type="InParanoid" id="A0A024FSZ0"/>
<feature type="transmembrane region" description="Helical" evidence="5">
    <location>
        <begin position="121"/>
        <end position="142"/>
    </location>
</feature>
<keyword evidence="3 5" id="KW-1133">Transmembrane helix</keyword>
<dbReference type="GO" id="GO:0000139">
    <property type="term" value="C:Golgi membrane"/>
    <property type="evidence" value="ECO:0007669"/>
    <property type="project" value="InterPro"/>
</dbReference>
<feature type="chain" id="PRO_5001529237" description="EamA domain-containing protein" evidence="6">
    <location>
        <begin position="27"/>
        <end position="206"/>
    </location>
</feature>
<keyword evidence="8" id="KW-1185">Reference proteome</keyword>
<accession>A0A024FSZ0</accession>
<feature type="signal peptide" evidence="6">
    <location>
        <begin position="1"/>
        <end position="26"/>
    </location>
</feature>
<keyword evidence="2 5" id="KW-0812">Transmembrane</keyword>
<feature type="transmembrane region" description="Helical" evidence="5">
    <location>
        <begin position="50"/>
        <end position="69"/>
    </location>
</feature>
<evidence type="ECO:0000313" key="8">
    <source>
        <dbReference type="Proteomes" id="UP000053237"/>
    </source>
</evidence>
<evidence type="ECO:0000256" key="1">
    <source>
        <dbReference type="ARBA" id="ARBA00004141"/>
    </source>
</evidence>
<name>A0A024FSZ0_9STRA</name>
<gene>
    <name evidence="7" type="ORF">BN9_074960</name>
</gene>
<dbReference type="OrthoDB" id="408493at2759"/>
<evidence type="ECO:0008006" key="9">
    <source>
        <dbReference type="Google" id="ProtNLM"/>
    </source>
</evidence>
<dbReference type="Proteomes" id="UP000053237">
    <property type="component" value="Unassembled WGS sequence"/>
</dbReference>
<dbReference type="AlphaFoldDB" id="A0A024FSZ0"/>
<comment type="caution">
    <text evidence="7">The sequence shown here is derived from an EMBL/GenBank/DDBJ whole genome shotgun (WGS) entry which is preliminary data.</text>
</comment>
<keyword evidence="4 5" id="KW-0472">Membrane</keyword>
<feature type="transmembrane region" description="Helical" evidence="5">
    <location>
        <begin position="81"/>
        <end position="101"/>
    </location>
</feature>
<feature type="transmembrane region" description="Helical" evidence="5">
    <location>
        <begin position="149"/>
        <end position="170"/>
    </location>
</feature>
<dbReference type="EMBL" id="CAIX01000131">
    <property type="protein sequence ID" value="CCI10185.1"/>
    <property type="molecule type" value="Genomic_DNA"/>
</dbReference>
<keyword evidence="6" id="KW-0732">Signal</keyword>
<feature type="transmembrane region" description="Helical" evidence="5">
    <location>
        <begin position="176"/>
        <end position="195"/>
    </location>
</feature>
<evidence type="ECO:0000256" key="2">
    <source>
        <dbReference type="ARBA" id="ARBA00022692"/>
    </source>
</evidence>
<dbReference type="InterPro" id="IPR007271">
    <property type="entry name" value="Nuc_sug_transpt"/>
</dbReference>
<evidence type="ECO:0000256" key="4">
    <source>
        <dbReference type="ARBA" id="ARBA00023136"/>
    </source>
</evidence>
<dbReference type="Pfam" id="PF04142">
    <property type="entry name" value="Nuc_sug_transp"/>
    <property type="match status" value="1"/>
</dbReference>
<dbReference type="GO" id="GO:0015165">
    <property type="term" value="F:pyrimidine nucleotide-sugar transmembrane transporter activity"/>
    <property type="evidence" value="ECO:0007669"/>
    <property type="project" value="InterPro"/>
</dbReference>
<evidence type="ECO:0000256" key="3">
    <source>
        <dbReference type="ARBA" id="ARBA00022989"/>
    </source>
</evidence>
<evidence type="ECO:0000313" key="7">
    <source>
        <dbReference type="EMBL" id="CCI10185.1"/>
    </source>
</evidence>
<proteinExistence type="predicted"/>
<dbReference type="PANTHER" id="PTHR10231">
    <property type="entry name" value="NUCLEOTIDE-SUGAR TRANSMEMBRANE TRANSPORTER"/>
    <property type="match status" value="1"/>
</dbReference>
<protein>
    <recommendedName>
        <fullName evidence="9">EamA domain-containing protein</fullName>
    </recommendedName>
</protein>
<reference evidence="7 8" key="1">
    <citation type="submission" date="2012-05" db="EMBL/GenBank/DDBJ databases">
        <title>Recombination and specialization in a pathogen metapopulation.</title>
        <authorList>
            <person name="Gardiner A."/>
            <person name="Kemen E."/>
            <person name="Schultz-Larsen T."/>
            <person name="MacLean D."/>
            <person name="Van Oosterhout C."/>
            <person name="Jones J.D.G."/>
        </authorList>
    </citation>
    <scope>NUCLEOTIDE SEQUENCE [LARGE SCALE GENOMIC DNA]</scope>
    <source>
        <strain evidence="7 8">Ac Nc2</strain>
    </source>
</reference>
<sequence>MLLGKRFSSVQCFSMLLLSAAALSLSQEKELPTKDADLSSVIQTSSPSVRLGVIPLIFASILSGLGAALTQRSMQIYSRDTALVTMELSIYGTCFVLFQKLISLYVRTATIEDRSISFTGWNIYTLLPVLCNAVGGLLVGVVTKYAGGVLKSFALVGGIICTALVESVAYEKELSFETWVAAFLVGISLMLYSAFPHQEKIISKII</sequence>
<comment type="subcellular location">
    <subcellularLocation>
        <location evidence="1">Membrane</location>
        <topology evidence="1">Multi-pass membrane protein</topology>
    </subcellularLocation>
</comment>
<organism evidence="7 8">
    <name type="scientific">Albugo candida</name>
    <dbReference type="NCBI Taxonomy" id="65357"/>
    <lineage>
        <taxon>Eukaryota</taxon>
        <taxon>Sar</taxon>
        <taxon>Stramenopiles</taxon>
        <taxon>Oomycota</taxon>
        <taxon>Peronosporomycetes</taxon>
        <taxon>Albuginales</taxon>
        <taxon>Albuginaceae</taxon>
        <taxon>Albugo</taxon>
    </lineage>
</organism>